<sequence length="108" mass="11025">MSTAVAADIARIASADAARAASADPIAAVLPEGTPALMTVSEAAEFFGVQAGTVRLKLRSGGITPFWLPHPVRGLVKGVSTREAALIWGSRRLANVVAENAANTGEDA</sequence>
<dbReference type="Proteomes" id="UP000694460">
    <property type="component" value="Unassembled WGS sequence"/>
</dbReference>
<organism evidence="1 2">
    <name type="scientific">Mycolicibacterium lutetiense</name>
    <dbReference type="NCBI Taxonomy" id="1641992"/>
    <lineage>
        <taxon>Bacteria</taxon>
        <taxon>Bacillati</taxon>
        <taxon>Actinomycetota</taxon>
        <taxon>Actinomycetes</taxon>
        <taxon>Mycobacteriales</taxon>
        <taxon>Mycobacteriaceae</taxon>
        <taxon>Mycolicibacterium</taxon>
    </lineage>
</organism>
<gene>
    <name evidence="1" type="ORF">JOF57_002422</name>
</gene>
<accession>A0ABS4ZSR0</accession>
<dbReference type="EMBL" id="JAGIOP010000002">
    <property type="protein sequence ID" value="MBP2452509.1"/>
    <property type="molecule type" value="Genomic_DNA"/>
</dbReference>
<reference evidence="1 2" key="1">
    <citation type="submission" date="2021-03" db="EMBL/GenBank/DDBJ databases">
        <title>Sequencing the genomes of 1000 actinobacteria strains.</title>
        <authorList>
            <person name="Klenk H.-P."/>
        </authorList>
    </citation>
    <scope>NUCLEOTIDE SEQUENCE [LARGE SCALE GENOMIC DNA]</scope>
    <source>
        <strain evidence="1 2">DSM 46713</strain>
    </source>
</reference>
<name>A0ABS4ZSR0_9MYCO</name>
<evidence type="ECO:0008006" key="3">
    <source>
        <dbReference type="Google" id="ProtNLM"/>
    </source>
</evidence>
<evidence type="ECO:0000313" key="2">
    <source>
        <dbReference type="Proteomes" id="UP000694460"/>
    </source>
</evidence>
<comment type="caution">
    <text evidence="1">The sequence shown here is derived from an EMBL/GenBank/DDBJ whole genome shotgun (WGS) entry which is preliminary data.</text>
</comment>
<dbReference type="RefSeq" id="WP_209916678.1">
    <property type="nucleotide sequence ID" value="NZ_JAGIOP010000002.1"/>
</dbReference>
<keyword evidence="2" id="KW-1185">Reference proteome</keyword>
<protein>
    <recommendedName>
        <fullName evidence="3">DNA-binding protein</fullName>
    </recommendedName>
</protein>
<evidence type="ECO:0000313" key="1">
    <source>
        <dbReference type="EMBL" id="MBP2452509.1"/>
    </source>
</evidence>
<proteinExistence type="predicted"/>